<dbReference type="InterPro" id="IPR043502">
    <property type="entry name" value="DNA/RNA_pol_sf"/>
</dbReference>
<evidence type="ECO:0000256" key="3">
    <source>
        <dbReference type="ARBA" id="ARBA00022722"/>
    </source>
</evidence>
<evidence type="ECO:0000256" key="4">
    <source>
        <dbReference type="ARBA" id="ARBA00022759"/>
    </source>
</evidence>
<dbReference type="SUPFAM" id="SSF53098">
    <property type="entry name" value="Ribonuclease H-like"/>
    <property type="match status" value="1"/>
</dbReference>
<evidence type="ECO:0000256" key="5">
    <source>
        <dbReference type="ARBA" id="ARBA00022801"/>
    </source>
</evidence>
<dbReference type="InterPro" id="IPR012337">
    <property type="entry name" value="RNaseH-like_sf"/>
</dbReference>
<evidence type="ECO:0000256" key="2">
    <source>
        <dbReference type="ARBA" id="ARBA00022695"/>
    </source>
</evidence>
<dbReference type="SUPFAM" id="SSF54160">
    <property type="entry name" value="Chromo domain-like"/>
    <property type="match status" value="1"/>
</dbReference>
<feature type="domain" description="Chromo" evidence="7">
    <location>
        <begin position="322"/>
        <end position="381"/>
    </location>
</feature>
<sequence>MAYESKKLTNSETRWPTHEKELFVVVYCLKKWQHYLGLHKTKVYTDNISLKYFETMDRVTPKQLRWHDTLALMDVELIHKPGKNNVVPDALSRKEEYMPSSTQVMRSMYRGETDLERRIHEGYMGDPTAQSYLEKLRKAKWRMHDAILVIVDRFSKLARFIPTVGTAMAFSTARIFLEDGQKEKVNLVLNQYLQNFVSADQRDWAEWLSSAEFCYNSTKHLATGESPFLLAYGHEPEEPLDLALTEGASSAHARTRQAAVEEFLAEKANPYEDVYTLDLPQELTIHPTFHVSLLKKFHEDKRSERKQVLRPLPDFTHGQPEYEVETILRLRRKRNPMEYLVKWKGYHVSEASWVKEADLEHAPEVLKEFKELQVGSRRIIRSESGN</sequence>
<dbReference type="Pfam" id="PF17917">
    <property type="entry name" value="RT_RNaseH"/>
    <property type="match status" value="1"/>
</dbReference>
<dbReference type="Pfam" id="PF00385">
    <property type="entry name" value="Chromo"/>
    <property type="match status" value="1"/>
</dbReference>
<name>A0ABD1YJH5_9MARC</name>
<dbReference type="PANTHER" id="PTHR34072">
    <property type="entry name" value="ENZYMATIC POLYPROTEIN-RELATED"/>
    <property type="match status" value="1"/>
</dbReference>
<gene>
    <name evidence="8" type="ORF">R1flu_015240</name>
</gene>
<keyword evidence="4" id="KW-0255">Endonuclease</keyword>
<dbReference type="InterPro" id="IPR023780">
    <property type="entry name" value="Chromo_domain"/>
</dbReference>
<dbReference type="InterPro" id="IPR016197">
    <property type="entry name" value="Chromo-like_dom_sf"/>
</dbReference>
<protein>
    <recommendedName>
        <fullName evidence="7">Chromo domain-containing protein</fullName>
    </recommendedName>
</protein>
<dbReference type="GO" id="GO:0016787">
    <property type="term" value="F:hydrolase activity"/>
    <property type="evidence" value="ECO:0007669"/>
    <property type="project" value="UniProtKB-KW"/>
</dbReference>
<dbReference type="Gene3D" id="2.40.50.40">
    <property type="match status" value="1"/>
</dbReference>
<evidence type="ECO:0000256" key="1">
    <source>
        <dbReference type="ARBA" id="ARBA00022679"/>
    </source>
</evidence>
<dbReference type="SMART" id="SM00298">
    <property type="entry name" value="CHROMO"/>
    <property type="match status" value="1"/>
</dbReference>
<dbReference type="InterPro" id="IPR041373">
    <property type="entry name" value="RT_RNaseH"/>
</dbReference>
<proteinExistence type="predicted"/>
<keyword evidence="1" id="KW-0808">Transferase</keyword>
<dbReference type="PROSITE" id="PS50013">
    <property type="entry name" value="CHROMO_2"/>
    <property type="match status" value="1"/>
</dbReference>
<dbReference type="EMBL" id="JBHFFA010000004">
    <property type="protein sequence ID" value="KAL2630554.1"/>
    <property type="molecule type" value="Genomic_DNA"/>
</dbReference>
<organism evidence="8 9">
    <name type="scientific">Riccia fluitans</name>
    <dbReference type="NCBI Taxonomy" id="41844"/>
    <lineage>
        <taxon>Eukaryota</taxon>
        <taxon>Viridiplantae</taxon>
        <taxon>Streptophyta</taxon>
        <taxon>Embryophyta</taxon>
        <taxon>Marchantiophyta</taxon>
        <taxon>Marchantiopsida</taxon>
        <taxon>Marchantiidae</taxon>
        <taxon>Marchantiales</taxon>
        <taxon>Ricciaceae</taxon>
        <taxon>Riccia</taxon>
    </lineage>
</organism>
<keyword evidence="2" id="KW-0548">Nucleotidyltransferase</keyword>
<dbReference type="GO" id="GO:0003964">
    <property type="term" value="F:RNA-directed DNA polymerase activity"/>
    <property type="evidence" value="ECO:0007669"/>
    <property type="project" value="UniProtKB-KW"/>
</dbReference>
<dbReference type="CDD" id="cd00024">
    <property type="entry name" value="CD_CSD"/>
    <property type="match status" value="1"/>
</dbReference>
<dbReference type="CDD" id="cd09274">
    <property type="entry name" value="RNase_HI_RT_Ty3"/>
    <property type="match status" value="1"/>
</dbReference>
<keyword evidence="6" id="KW-0695">RNA-directed DNA polymerase</keyword>
<dbReference type="GO" id="GO:0004519">
    <property type="term" value="F:endonuclease activity"/>
    <property type="evidence" value="ECO:0007669"/>
    <property type="project" value="UniProtKB-KW"/>
</dbReference>
<dbReference type="AlphaFoldDB" id="A0ABD1YJH5"/>
<dbReference type="PANTHER" id="PTHR34072:SF45">
    <property type="entry name" value="REVERSE TRANSCRIPTASE DOMAIN-CONTAINING PROTEIN-RELATED"/>
    <property type="match status" value="1"/>
</dbReference>
<reference evidence="8 9" key="1">
    <citation type="submission" date="2024-09" db="EMBL/GenBank/DDBJ databases">
        <title>Chromosome-scale assembly of Riccia fluitans.</title>
        <authorList>
            <person name="Paukszto L."/>
            <person name="Sawicki J."/>
            <person name="Karawczyk K."/>
            <person name="Piernik-Szablinska J."/>
            <person name="Szczecinska M."/>
            <person name="Mazdziarz M."/>
        </authorList>
    </citation>
    <scope>NUCLEOTIDE SEQUENCE [LARGE SCALE GENOMIC DNA]</scope>
    <source>
        <strain evidence="8">Rf_01</strain>
        <tissue evidence="8">Aerial parts of the thallus</tissue>
    </source>
</reference>
<keyword evidence="5" id="KW-0378">Hydrolase</keyword>
<comment type="caution">
    <text evidence="8">The sequence shown here is derived from an EMBL/GenBank/DDBJ whole genome shotgun (WGS) entry which is preliminary data.</text>
</comment>
<accession>A0ABD1YJH5</accession>
<dbReference type="Gene3D" id="3.30.420.10">
    <property type="entry name" value="Ribonuclease H-like superfamily/Ribonuclease H"/>
    <property type="match status" value="1"/>
</dbReference>
<dbReference type="Proteomes" id="UP001605036">
    <property type="component" value="Unassembled WGS sequence"/>
</dbReference>
<evidence type="ECO:0000256" key="6">
    <source>
        <dbReference type="ARBA" id="ARBA00022918"/>
    </source>
</evidence>
<evidence type="ECO:0000313" key="9">
    <source>
        <dbReference type="Proteomes" id="UP001605036"/>
    </source>
</evidence>
<keyword evidence="3" id="KW-0540">Nuclease</keyword>
<keyword evidence="9" id="KW-1185">Reference proteome</keyword>
<dbReference type="InterPro" id="IPR036397">
    <property type="entry name" value="RNaseH_sf"/>
</dbReference>
<evidence type="ECO:0000313" key="8">
    <source>
        <dbReference type="EMBL" id="KAL2630554.1"/>
    </source>
</evidence>
<dbReference type="SUPFAM" id="SSF56672">
    <property type="entry name" value="DNA/RNA polymerases"/>
    <property type="match status" value="1"/>
</dbReference>
<evidence type="ECO:0000259" key="7">
    <source>
        <dbReference type="PROSITE" id="PS50013"/>
    </source>
</evidence>
<dbReference type="InterPro" id="IPR000953">
    <property type="entry name" value="Chromo/chromo_shadow_dom"/>
</dbReference>